<sequence length="70" mass="8048">MTRRLTVILLLPVVFYYLLVALAPHWLQGDVAGWPRSIVLGLLLFVHCVAVTLRYVSRPRANHDKERAHD</sequence>
<comment type="caution">
    <text evidence="2">The sequence shown here is derived from an EMBL/GenBank/DDBJ whole genome shotgun (WGS) entry which is preliminary data.</text>
</comment>
<dbReference type="Proteomes" id="UP000446658">
    <property type="component" value="Unassembled WGS sequence"/>
</dbReference>
<protein>
    <submittedName>
        <fullName evidence="2">DUF485 domain-containing protein</fullName>
    </submittedName>
</protein>
<dbReference type="AlphaFoldDB" id="A0A844GA73"/>
<gene>
    <name evidence="2" type="ORF">GKE73_10075</name>
</gene>
<dbReference type="EMBL" id="WLYX01000001">
    <property type="protein sequence ID" value="MTD33346.1"/>
    <property type="molecule type" value="Genomic_DNA"/>
</dbReference>
<name>A0A844GA73_9NEIS</name>
<feature type="transmembrane region" description="Helical" evidence="1">
    <location>
        <begin position="7"/>
        <end position="26"/>
    </location>
</feature>
<keyword evidence="1" id="KW-1133">Transmembrane helix</keyword>
<reference evidence="2 3" key="1">
    <citation type="submission" date="2019-11" db="EMBL/GenBank/DDBJ databases">
        <title>Draft genome sequence of Paludibacterium sp. dN18-1.</title>
        <authorList>
            <person name="Im W.-T."/>
        </authorList>
    </citation>
    <scope>NUCLEOTIDE SEQUENCE [LARGE SCALE GENOMIC DNA]</scope>
    <source>
        <strain evidence="3">dN 18-1</strain>
    </source>
</reference>
<accession>A0A844GA73</accession>
<keyword evidence="1" id="KW-0812">Transmembrane</keyword>
<keyword evidence="1" id="KW-0472">Membrane</keyword>
<evidence type="ECO:0000256" key="1">
    <source>
        <dbReference type="SAM" id="Phobius"/>
    </source>
</evidence>
<keyword evidence="3" id="KW-1185">Reference proteome</keyword>
<proteinExistence type="predicted"/>
<dbReference type="InterPro" id="IPR007436">
    <property type="entry name" value="DUF485"/>
</dbReference>
<evidence type="ECO:0000313" key="3">
    <source>
        <dbReference type="Proteomes" id="UP000446658"/>
    </source>
</evidence>
<dbReference type="Pfam" id="PF04341">
    <property type="entry name" value="DUF485"/>
    <property type="match status" value="1"/>
</dbReference>
<evidence type="ECO:0000313" key="2">
    <source>
        <dbReference type="EMBL" id="MTD33346.1"/>
    </source>
</evidence>
<organism evidence="2 3">
    <name type="scientific">Paludibacterium denitrificans</name>
    <dbReference type="NCBI Taxonomy" id="2675226"/>
    <lineage>
        <taxon>Bacteria</taxon>
        <taxon>Pseudomonadati</taxon>
        <taxon>Pseudomonadota</taxon>
        <taxon>Betaproteobacteria</taxon>
        <taxon>Neisseriales</taxon>
        <taxon>Chromobacteriaceae</taxon>
        <taxon>Paludibacterium</taxon>
    </lineage>
</organism>
<feature type="transmembrane region" description="Helical" evidence="1">
    <location>
        <begin position="38"/>
        <end position="57"/>
    </location>
</feature>